<dbReference type="Pfam" id="PF03255">
    <property type="entry name" value="ACCA"/>
    <property type="match status" value="1"/>
</dbReference>
<dbReference type="InterPro" id="IPR011763">
    <property type="entry name" value="COA_CT_C"/>
</dbReference>
<dbReference type="InterPro" id="IPR001095">
    <property type="entry name" value="Acetyl_CoA_COase_a_su"/>
</dbReference>
<sequence length="513" mass="57215">MKYADHHGFLVITLIDTPRAYADLKSEELGQGEAIAQNIRSMFGLRVPVISIVTSEGQFYGFLGLRSSQFPAYALTNLNCNSSHLASMYSALAILKILGYDFSLFDSESILRSMRNLQQSDGRMRKGGGFSDMLERTLDSDSKGRFVKLIQKHPSEITKSLVEKCAEFGAQKCLLALLNGEVCECDALPALVDDHSPSSNALTYVAHSCPDPQIIHLMLNRCNAIPLVNVTCSFASVHGLPIHFVLLHLSYLEHLYPWIRGDYLIKLIILLCQWKTKPILDSARLLAQYTDSINDIAWTFVNFGALKQFGALLLVAREKVMAPFDTGLTIHQRLANEIDSFSKTDIGSEQAEYKNILIDARQLLDVFERAGDALGLYCSSMQKNVAMEEAIADVCELLKKSKVHVIHGDLKLDIYFREHRAVSKINSLSSKILAPARFESKKGDWLNVPPAGDSFSNFLLQSGYRPVRNSMGLLNPVQFMSTTACHMKNSISPAAQHLAYRTVMKLKKGLRFL</sequence>
<dbReference type="PANTHER" id="PTHR42853">
    <property type="entry name" value="ACETYL-COENZYME A CARBOXYLASE CARBOXYL TRANSFERASE SUBUNIT ALPHA"/>
    <property type="match status" value="1"/>
</dbReference>
<dbReference type="GO" id="GO:0016743">
    <property type="term" value="F:carboxyl- or carbamoyltransferase activity"/>
    <property type="evidence" value="ECO:0007669"/>
    <property type="project" value="InterPro"/>
</dbReference>
<dbReference type="Pfam" id="PF00432">
    <property type="entry name" value="Prenyltrans"/>
    <property type="match status" value="1"/>
</dbReference>
<dbReference type="EC" id="2.1.3.15" evidence="1"/>
<feature type="domain" description="CoA carboxyltransferase C-terminal" evidence="10">
    <location>
        <begin position="1"/>
        <end position="156"/>
    </location>
</feature>
<keyword evidence="2" id="KW-0444">Lipid biosynthesis</keyword>
<dbReference type="PROSITE" id="PS50989">
    <property type="entry name" value="COA_CT_CTER"/>
    <property type="match status" value="1"/>
</dbReference>
<dbReference type="Proteomes" id="UP000596660">
    <property type="component" value="Unplaced"/>
</dbReference>
<evidence type="ECO:0000256" key="7">
    <source>
        <dbReference type="ARBA" id="ARBA00023098"/>
    </source>
</evidence>
<keyword evidence="8" id="KW-0275">Fatty acid biosynthesis</keyword>
<reference evidence="11" key="2">
    <citation type="submission" date="2021-03" db="UniProtKB">
        <authorList>
            <consortium name="EnsemblPlants"/>
        </authorList>
    </citation>
    <scope>IDENTIFICATION</scope>
</reference>
<organism evidence="11 12">
    <name type="scientific">Chenopodium quinoa</name>
    <name type="common">Quinoa</name>
    <dbReference type="NCBI Taxonomy" id="63459"/>
    <lineage>
        <taxon>Eukaryota</taxon>
        <taxon>Viridiplantae</taxon>
        <taxon>Streptophyta</taxon>
        <taxon>Embryophyta</taxon>
        <taxon>Tracheophyta</taxon>
        <taxon>Spermatophyta</taxon>
        <taxon>Magnoliopsida</taxon>
        <taxon>eudicotyledons</taxon>
        <taxon>Gunneridae</taxon>
        <taxon>Pentapetalae</taxon>
        <taxon>Caryophyllales</taxon>
        <taxon>Chenopodiaceae</taxon>
        <taxon>Chenopodioideae</taxon>
        <taxon>Atripliceae</taxon>
        <taxon>Chenopodium</taxon>
    </lineage>
</organism>
<keyword evidence="7" id="KW-0443">Lipid metabolism</keyword>
<name>A0A803LH12_CHEQI</name>
<evidence type="ECO:0000313" key="11">
    <source>
        <dbReference type="EnsemblPlants" id="AUR62013259-RA:cds"/>
    </source>
</evidence>
<evidence type="ECO:0000256" key="4">
    <source>
        <dbReference type="ARBA" id="ARBA00022741"/>
    </source>
</evidence>
<evidence type="ECO:0000256" key="9">
    <source>
        <dbReference type="ARBA" id="ARBA00049152"/>
    </source>
</evidence>
<dbReference type="EnsemblPlants" id="AUR62013259-RA">
    <property type="protein sequence ID" value="AUR62013259-RA:cds"/>
    <property type="gene ID" value="AUR62013259"/>
</dbReference>
<dbReference type="GO" id="GO:0003989">
    <property type="term" value="F:acetyl-CoA carboxylase activity"/>
    <property type="evidence" value="ECO:0007669"/>
    <property type="project" value="InterPro"/>
</dbReference>
<keyword evidence="4" id="KW-0547">Nucleotide-binding</keyword>
<evidence type="ECO:0000256" key="8">
    <source>
        <dbReference type="ARBA" id="ARBA00023160"/>
    </source>
</evidence>
<dbReference type="GO" id="GO:2001295">
    <property type="term" value="P:malonyl-CoA biosynthetic process"/>
    <property type="evidence" value="ECO:0007669"/>
    <property type="project" value="UniProtKB-UniPathway"/>
</dbReference>
<evidence type="ECO:0000259" key="10">
    <source>
        <dbReference type="PROSITE" id="PS50989"/>
    </source>
</evidence>
<dbReference type="InterPro" id="IPR001330">
    <property type="entry name" value="Prenyltrans"/>
</dbReference>
<evidence type="ECO:0000256" key="1">
    <source>
        <dbReference type="ARBA" id="ARBA00011883"/>
    </source>
</evidence>
<reference evidence="11" key="1">
    <citation type="journal article" date="2017" name="Nature">
        <title>The genome of Chenopodium quinoa.</title>
        <authorList>
            <person name="Jarvis D.E."/>
            <person name="Ho Y.S."/>
            <person name="Lightfoot D.J."/>
            <person name="Schmoeckel S.M."/>
            <person name="Li B."/>
            <person name="Borm T.J.A."/>
            <person name="Ohyanagi H."/>
            <person name="Mineta K."/>
            <person name="Michell C.T."/>
            <person name="Saber N."/>
            <person name="Kharbatia N.M."/>
            <person name="Rupper R.R."/>
            <person name="Sharp A.R."/>
            <person name="Dally N."/>
            <person name="Boughton B.A."/>
            <person name="Woo Y.H."/>
            <person name="Gao G."/>
            <person name="Schijlen E.G.W.M."/>
            <person name="Guo X."/>
            <person name="Momin A.A."/>
            <person name="Negrao S."/>
            <person name="Al-Babili S."/>
            <person name="Gehring C."/>
            <person name="Roessner U."/>
            <person name="Jung C."/>
            <person name="Murphy K."/>
            <person name="Arold S.T."/>
            <person name="Gojobori T."/>
            <person name="van der Linden C.G."/>
            <person name="van Loo E.N."/>
            <person name="Jellen E.N."/>
            <person name="Maughan P.J."/>
            <person name="Tester M."/>
        </authorList>
    </citation>
    <scope>NUCLEOTIDE SEQUENCE [LARGE SCALE GENOMIC DNA]</scope>
    <source>
        <strain evidence="11">cv. PI 614886</strain>
    </source>
</reference>
<evidence type="ECO:0000256" key="3">
    <source>
        <dbReference type="ARBA" id="ARBA00022737"/>
    </source>
</evidence>
<dbReference type="SUPFAM" id="SSF48239">
    <property type="entry name" value="Terpenoid cyclases/Protein prenyltransferases"/>
    <property type="match status" value="1"/>
</dbReference>
<dbReference type="PANTHER" id="PTHR42853:SF1">
    <property type="entry name" value="ACETYL-COA CARBOXYTRANSFERASE"/>
    <property type="match status" value="1"/>
</dbReference>
<keyword evidence="3" id="KW-0677">Repeat</keyword>
<evidence type="ECO:0000256" key="6">
    <source>
        <dbReference type="ARBA" id="ARBA00022840"/>
    </source>
</evidence>
<dbReference type="Gene3D" id="3.90.226.10">
    <property type="entry name" value="2-enoyl-CoA Hydratase, Chain A, domain 1"/>
    <property type="match status" value="1"/>
</dbReference>
<dbReference type="GO" id="GO:0006633">
    <property type="term" value="P:fatty acid biosynthetic process"/>
    <property type="evidence" value="ECO:0007669"/>
    <property type="project" value="UniProtKB-KW"/>
</dbReference>
<dbReference type="GO" id="GO:0005524">
    <property type="term" value="F:ATP binding"/>
    <property type="evidence" value="ECO:0007669"/>
    <property type="project" value="UniProtKB-KW"/>
</dbReference>
<dbReference type="PRINTS" id="PR01069">
    <property type="entry name" value="ACCCTRFRASEA"/>
</dbReference>
<dbReference type="UniPathway" id="UPA00655">
    <property type="reaction ID" value="UER00711"/>
</dbReference>
<keyword evidence="12" id="KW-1185">Reference proteome</keyword>
<evidence type="ECO:0000313" key="12">
    <source>
        <dbReference type="Proteomes" id="UP000596660"/>
    </source>
</evidence>
<dbReference type="SUPFAM" id="SSF52096">
    <property type="entry name" value="ClpP/crotonase"/>
    <property type="match status" value="1"/>
</dbReference>
<evidence type="ECO:0000256" key="2">
    <source>
        <dbReference type="ARBA" id="ARBA00022516"/>
    </source>
</evidence>
<keyword evidence="5" id="KW-0276">Fatty acid metabolism</keyword>
<dbReference type="GO" id="GO:0009317">
    <property type="term" value="C:acetyl-CoA carboxylase complex"/>
    <property type="evidence" value="ECO:0007669"/>
    <property type="project" value="InterPro"/>
</dbReference>
<proteinExistence type="predicted"/>
<evidence type="ECO:0000256" key="5">
    <source>
        <dbReference type="ARBA" id="ARBA00022832"/>
    </source>
</evidence>
<keyword evidence="6" id="KW-0067">ATP-binding</keyword>
<dbReference type="InterPro" id="IPR029045">
    <property type="entry name" value="ClpP/crotonase-like_dom_sf"/>
</dbReference>
<accession>A0A803LH12</accession>
<dbReference type="Gramene" id="AUR62013259-RA">
    <property type="protein sequence ID" value="AUR62013259-RA:cds"/>
    <property type="gene ID" value="AUR62013259"/>
</dbReference>
<protein>
    <recommendedName>
        <fullName evidence="1">acetyl-CoA carboxytransferase</fullName>
        <ecNumber evidence="1">2.1.3.15</ecNumber>
    </recommendedName>
</protein>
<comment type="catalytic activity">
    <reaction evidence="9">
        <text>N(6)-carboxybiotinyl-L-lysyl-[protein] + acetyl-CoA = N(6)-biotinyl-L-lysyl-[protein] + malonyl-CoA</text>
        <dbReference type="Rhea" id="RHEA:54728"/>
        <dbReference type="Rhea" id="RHEA-COMP:10505"/>
        <dbReference type="Rhea" id="RHEA-COMP:10506"/>
        <dbReference type="ChEBI" id="CHEBI:57288"/>
        <dbReference type="ChEBI" id="CHEBI:57384"/>
        <dbReference type="ChEBI" id="CHEBI:83144"/>
        <dbReference type="ChEBI" id="CHEBI:83145"/>
        <dbReference type="EC" id="2.1.3.15"/>
    </reaction>
</comment>
<dbReference type="AlphaFoldDB" id="A0A803LH12"/>
<dbReference type="InterPro" id="IPR008930">
    <property type="entry name" value="Terpenoid_cyclase/PrenylTrfase"/>
</dbReference>